<sequence length="595" mass="69141">MQDNQHGHAESSLDEQLYATLRRIDKANCEYLYERCKAHNVNARQLRYLSASHIAVLIPVSQLGIRVEFEHLLKEWISKCSVVEKVFRCRWARETWKGSVRSLNETKTQNASTMTVYPSWECRGTNAEPPTTAAKSLATQNAKPNNNEARKSHEDGTFVDCIELTPTESTTPDSQQYVSIPLSTEPPTIAPRSHATKNAKQNSDEAKLHHELTPAVSTTYYSHSLGKIIPVCLAECQKSYKENGNLLLEADRLQLTRAIINYLVSRKISFNWRIAEQLADQITEHFPTERKHVWYHNYSGGSLLTQFYYEGQRTAAKSHRKVMEGYEDKSSSSTNCEAISQLLNMWKVYWPKRCELIKRLKTGRVQRLNKLFAAWPNYRNAYGTELLAYDFEQLYPHKNALFKKRWHIFSTTIAEHLERRLKICETLSLSHHIKEHYTNDVSRECFLLHLMHFITTPSHLYNTPDFKNLRQQHVIESQHATMRLVDNAHTSGSYELHPCIFMVGRKISEITQCIMAWRDWRFQLPLGDALLAVLQIYLIFKLKIPPACQNFWQFVRDSFCDIQWPDDISCAELDDVKEFIYVKTVSKRMRQSSAL</sequence>
<organism evidence="2">
    <name type="scientific">Ceratitis capitata</name>
    <name type="common">Mediterranean fruit fly</name>
    <name type="synonym">Tephritis capitata</name>
    <dbReference type="NCBI Taxonomy" id="7213"/>
    <lineage>
        <taxon>Eukaryota</taxon>
        <taxon>Metazoa</taxon>
        <taxon>Ecdysozoa</taxon>
        <taxon>Arthropoda</taxon>
        <taxon>Hexapoda</taxon>
        <taxon>Insecta</taxon>
        <taxon>Pterygota</taxon>
        <taxon>Neoptera</taxon>
        <taxon>Endopterygota</taxon>
        <taxon>Diptera</taxon>
        <taxon>Brachycera</taxon>
        <taxon>Muscomorpha</taxon>
        <taxon>Tephritoidea</taxon>
        <taxon>Tephritidae</taxon>
        <taxon>Ceratitis</taxon>
        <taxon>Ceratitis</taxon>
    </lineage>
</organism>
<name>W8BVY9_CERCA</name>
<dbReference type="OrthoDB" id="3598281at2759"/>
<feature type="region of interest" description="Disordered" evidence="1">
    <location>
        <begin position="137"/>
        <end position="156"/>
    </location>
</feature>
<dbReference type="EMBL" id="GAMC01005452">
    <property type="protein sequence ID" value="JAC01104.1"/>
    <property type="molecule type" value="mRNA"/>
</dbReference>
<reference evidence="2" key="1">
    <citation type="submission" date="2013-07" db="EMBL/GenBank/DDBJ databases">
        <authorList>
            <person name="Geib S."/>
        </authorList>
    </citation>
    <scope>NUCLEOTIDE SEQUENCE</scope>
</reference>
<feature type="compositionally biased region" description="Polar residues" evidence="1">
    <location>
        <begin position="137"/>
        <end position="147"/>
    </location>
</feature>
<evidence type="ECO:0000256" key="1">
    <source>
        <dbReference type="SAM" id="MobiDB-lite"/>
    </source>
</evidence>
<reference evidence="2" key="2">
    <citation type="journal article" date="2014" name="BMC Genomics">
        <title>A genomic perspective to assessing quality of mass-reared SIT flies used in Mediterranean fruit fly (Ceratitis capitata) eradication in California.</title>
        <authorList>
            <person name="Calla B."/>
            <person name="Hall B."/>
            <person name="Hou S."/>
            <person name="Geib S.M."/>
        </authorList>
    </citation>
    <scope>NUCLEOTIDE SEQUENCE</scope>
</reference>
<dbReference type="GeneID" id="101462756"/>
<proteinExistence type="evidence at transcript level"/>
<protein>
    <submittedName>
        <fullName evidence="2">Uncharacterized protein</fullName>
    </submittedName>
</protein>
<dbReference type="RefSeq" id="XP_004525938.1">
    <property type="nucleotide sequence ID" value="XM_004525881.3"/>
</dbReference>
<feature type="region of interest" description="Disordered" evidence="1">
    <location>
        <begin position="184"/>
        <end position="206"/>
    </location>
</feature>
<evidence type="ECO:0000313" key="2">
    <source>
        <dbReference type="EMBL" id="JAC01104.1"/>
    </source>
</evidence>
<dbReference type="KEGG" id="ccat:101462756"/>
<dbReference type="EMBL" id="GAMC01005450">
    <property type="protein sequence ID" value="JAC01106.1"/>
    <property type="molecule type" value="mRNA"/>
</dbReference>
<accession>W8BVY9</accession>
<dbReference type="AlphaFoldDB" id="W8BVY9"/>